<sequence length="719" mass="79407">MSGFSFLAFVYGALGAVMCCIFFSSYVFKKTEQFFASMVRRKTYKHAMFDAVAKRAAAVPPAKAETLCKMVCFNDGILGDAVECRMIFYGSTIDIYQVDKLHTLPDHHREVLSEHILGRINRTCVIATEARISKYHRHHNQNTRYAAIKGKCIVLSPKAGMPLFIEDPNILLKRRLRSAKETQRHDALGVHRRHLDGRGGVSSSALSEEELSVDMQHTPSEAHRDGSKHRTTKPRDPDDPYECMAGKATRASASDFRVRSSGGAARRSRMVPSAGGSGEGLPLSQWKCVALKFPTRRVQERWFNLLQSTSQSAQWRDFIAHLPQFDVFNLLVARLFFENSRANALHDLLEEKLKKKLERVSKSLPPKLRGSICLDALDVGGEIPLIQNVSDPAPSKCGDTEFDFDVLYRGGLALKIRFAVVYRDIRLPDIIFSFKVLELAGRMRFVVGPPPTRKFWLGGPQPPQLRLEFTQEVASHEGILNTVLKLLPDMSQLASNIVKVMLFEDMVFPNMDDFPWPVFDDNGDGADLPTTPSDVGRPQSLQDITEASLGTSSQQRNAGGDDWQRRSSNTPSWAASSMNESGRSGAMPAQVITVRSVISFDESSAADRNEHNSDQSSTILSPLPLPRPVAHSTPTGGVETPQCPSDSRSLSYSDPGSAEQSSESPRFLSSAKRRFSLLSSSLPSGPPLQLPQLTSTDCIHRGSPDLSTSRMSGSSRGPA</sequence>
<dbReference type="AlphaFoldDB" id="A0A836LFA5"/>
<keyword evidence="8 10" id="KW-0472">Membrane</keyword>
<evidence type="ECO:0000256" key="3">
    <source>
        <dbReference type="ARBA" id="ARBA00022692"/>
    </source>
</evidence>
<evidence type="ECO:0000256" key="8">
    <source>
        <dbReference type="ARBA" id="ARBA00023136"/>
    </source>
</evidence>
<feature type="domain" description="SMP-LTD" evidence="11">
    <location>
        <begin position="309"/>
        <end position="517"/>
    </location>
</feature>
<dbReference type="GO" id="GO:0006869">
    <property type="term" value="P:lipid transport"/>
    <property type="evidence" value="ECO:0007669"/>
    <property type="project" value="UniProtKB-KW"/>
</dbReference>
<feature type="compositionally biased region" description="Polar residues" evidence="9">
    <location>
        <begin position="642"/>
        <end position="664"/>
    </location>
</feature>
<feature type="region of interest" description="Disordered" evidence="9">
    <location>
        <begin position="519"/>
        <end position="588"/>
    </location>
</feature>
<accession>A0A836LFA5</accession>
<dbReference type="Proteomes" id="UP000674318">
    <property type="component" value="Unassembled WGS sequence"/>
</dbReference>
<reference evidence="12 13" key="1">
    <citation type="submission" date="2021-02" db="EMBL/GenBank/DDBJ databases">
        <title>Porcisia hertigi Genome sequencing and assembly.</title>
        <authorList>
            <person name="Almutairi H."/>
            <person name="Gatherer D."/>
        </authorList>
    </citation>
    <scope>NUCLEOTIDE SEQUENCE [LARGE SCALE GENOMIC DNA]</scope>
    <source>
        <strain evidence="12 13">C119</strain>
    </source>
</reference>
<gene>
    <name evidence="12" type="ORF">JKF63_07529</name>
</gene>
<dbReference type="PROSITE" id="PS51847">
    <property type="entry name" value="SMP"/>
    <property type="match status" value="1"/>
</dbReference>
<feature type="region of interest" description="Disordered" evidence="9">
    <location>
        <begin position="181"/>
        <end position="280"/>
    </location>
</feature>
<organism evidence="12 13">
    <name type="scientific">Porcisia hertigi</name>
    <dbReference type="NCBI Taxonomy" id="2761500"/>
    <lineage>
        <taxon>Eukaryota</taxon>
        <taxon>Discoba</taxon>
        <taxon>Euglenozoa</taxon>
        <taxon>Kinetoplastea</taxon>
        <taxon>Metakinetoplastina</taxon>
        <taxon>Trypanosomatida</taxon>
        <taxon>Trypanosomatidae</taxon>
        <taxon>Leishmaniinae</taxon>
        <taxon>Porcisia</taxon>
    </lineage>
</organism>
<evidence type="ECO:0000256" key="4">
    <source>
        <dbReference type="ARBA" id="ARBA00022824"/>
    </source>
</evidence>
<dbReference type="PANTHER" id="PTHR13466">
    <property type="entry name" value="TEX2 PROTEIN-RELATED"/>
    <property type="match status" value="1"/>
</dbReference>
<evidence type="ECO:0000313" key="13">
    <source>
        <dbReference type="Proteomes" id="UP000674318"/>
    </source>
</evidence>
<comment type="subcellular location">
    <subcellularLocation>
        <location evidence="1">Endoplasmic reticulum membrane</location>
    </subcellularLocation>
</comment>
<keyword evidence="4" id="KW-0256">Endoplasmic reticulum</keyword>
<dbReference type="GO" id="GO:0008289">
    <property type="term" value="F:lipid binding"/>
    <property type="evidence" value="ECO:0007669"/>
    <property type="project" value="UniProtKB-KW"/>
</dbReference>
<keyword evidence="2" id="KW-0813">Transport</keyword>
<dbReference type="OrthoDB" id="26740at2759"/>
<evidence type="ECO:0000256" key="1">
    <source>
        <dbReference type="ARBA" id="ARBA00004586"/>
    </source>
</evidence>
<feature type="compositionally biased region" description="Polar residues" evidence="9">
    <location>
        <begin position="539"/>
        <end position="557"/>
    </location>
</feature>
<dbReference type="KEGG" id="phet:94293543"/>
<evidence type="ECO:0000256" key="6">
    <source>
        <dbReference type="ARBA" id="ARBA00023055"/>
    </source>
</evidence>
<evidence type="ECO:0000256" key="7">
    <source>
        <dbReference type="ARBA" id="ARBA00023121"/>
    </source>
</evidence>
<evidence type="ECO:0000256" key="9">
    <source>
        <dbReference type="SAM" id="MobiDB-lite"/>
    </source>
</evidence>
<dbReference type="GeneID" id="94293543"/>
<feature type="transmembrane region" description="Helical" evidence="10">
    <location>
        <begin position="6"/>
        <end position="28"/>
    </location>
</feature>
<feature type="region of interest" description="Disordered" evidence="9">
    <location>
        <begin position="603"/>
        <end position="719"/>
    </location>
</feature>
<protein>
    <recommendedName>
        <fullName evidence="11">SMP-LTD domain-containing protein</fullName>
    </recommendedName>
</protein>
<evidence type="ECO:0000256" key="10">
    <source>
        <dbReference type="SAM" id="Phobius"/>
    </source>
</evidence>
<dbReference type="RefSeq" id="XP_067758891.1">
    <property type="nucleotide sequence ID" value="XM_067903466.1"/>
</dbReference>
<evidence type="ECO:0000256" key="5">
    <source>
        <dbReference type="ARBA" id="ARBA00022989"/>
    </source>
</evidence>
<proteinExistence type="predicted"/>
<dbReference type="CDD" id="cd21675">
    <property type="entry name" value="SMP_TEX2"/>
    <property type="match status" value="1"/>
</dbReference>
<dbReference type="EMBL" id="JAFJZO010000012">
    <property type="protein sequence ID" value="KAG5509884.1"/>
    <property type="molecule type" value="Genomic_DNA"/>
</dbReference>
<comment type="caution">
    <text evidence="12">The sequence shown here is derived from an EMBL/GenBank/DDBJ whole genome shotgun (WGS) entry which is preliminary data.</text>
</comment>
<feature type="compositionally biased region" description="Polar residues" evidence="9">
    <location>
        <begin position="566"/>
        <end position="582"/>
    </location>
</feature>
<keyword evidence="7" id="KW-0446">Lipid-binding</keyword>
<evidence type="ECO:0000259" key="11">
    <source>
        <dbReference type="PROSITE" id="PS51847"/>
    </source>
</evidence>
<keyword evidence="13" id="KW-1185">Reference proteome</keyword>
<dbReference type="GO" id="GO:0005789">
    <property type="term" value="C:endoplasmic reticulum membrane"/>
    <property type="evidence" value="ECO:0007669"/>
    <property type="project" value="UniProtKB-SubCell"/>
</dbReference>
<feature type="compositionally biased region" description="Polar residues" evidence="9">
    <location>
        <begin position="705"/>
        <end position="719"/>
    </location>
</feature>
<keyword evidence="5 10" id="KW-1133">Transmembrane helix</keyword>
<dbReference type="InterPro" id="IPR031468">
    <property type="entry name" value="SMP_LBD"/>
</dbReference>
<keyword evidence="6" id="KW-0445">Lipid transport</keyword>
<evidence type="ECO:0000313" key="12">
    <source>
        <dbReference type="EMBL" id="KAG5509884.1"/>
    </source>
</evidence>
<keyword evidence="3 10" id="KW-0812">Transmembrane</keyword>
<evidence type="ECO:0000256" key="2">
    <source>
        <dbReference type="ARBA" id="ARBA00022448"/>
    </source>
</evidence>
<dbReference type="PANTHER" id="PTHR13466:SF1">
    <property type="entry name" value="SMP-LTD DOMAIN-CONTAINING PROTEIN"/>
    <property type="match status" value="1"/>
</dbReference>
<name>A0A836LFA5_9TRYP</name>